<organism evidence="1 2">
    <name type="scientific">Candidatus Frankia alpina</name>
    <dbReference type="NCBI Taxonomy" id="2699483"/>
    <lineage>
        <taxon>Bacteria</taxon>
        <taxon>Bacillati</taxon>
        <taxon>Actinomycetota</taxon>
        <taxon>Actinomycetes</taxon>
        <taxon>Frankiales</taxon>
        <taxon>Frankiaceae</taxon>
        <taxon>Frankia</taxon>
    </lineage>
</organism>
<reference evidence="1 2" key="1">
    <citation type="submission" date="2019-04" db="EMBL/GenBank/DDBJ databases">
        <title>Draft genome sequences for three unisolated Alnus-infective Frankia Sp+ strains, AgTrS, AiOr and AvVan, the first sequenced Frankia strains able to sporulate in-planta.</title>
        <authorList>
            <person name="Bethencourt L."/>
            <person name="Vautrin F."/>
            <person name="Taib N."/>
            <person name="Dubost A."/>
            <person name="Castro-Garcia L."/>
            <person name="Imbaud O."/>
            <person name="Abrouk D."/>
            <person name="Fournier P."/>
            <person name="Briolay J."/>
            <person name="Nguyen A."/>
            <person name="Normand P."/>
            <person name="Fernandez M.P."/>
            <person name="Brochier-Armanet C."/>
            <person name="Herrera-Belaroussi A."/>
        </authorList>
    </citation>
    <scope>NUCLEOTIDE SEQUENCE [LARGE SCALE GENOMIC DNA]</scope>
    <source>
        <strain evidence="1 2">AvVan</strain>
    </source>
</reference>
<evidence type="ECO:0000313" key="2">
    <source>
        <dbReference type="Proteomes" id="UP000305282"/>
    </source>
</evidence>
<dbReference type="OrthoDB" id="3315716at2"/>
<gene>
    <name evidence="1" type="ORF">E7Y31_21530</name>
</gene>
<dbReference type="RefSeq" id="WP_136449544.1">
    <property type="nucleotide sequence ID" value="NZ_SSXH01000864.1"/>
</dbReference>
<name>A0A4S5C4E6_9ACTN</name>
<dbReference type="AlphaFoldDB" id="A0A4S5C4E6"/>
<feature type="non-terminal residue" evidence="1">
    <location>
        <position position="75"/>
    </location>
</feature>
<accession>A0A4S5C4E6</accession>
<comment type="caution">
    <text evidence="1">The sequence shown here is derived from an EMBL/GenBank/DDBJ whole genome shotgun (WGS) entry which is preliminary data.</text>
</comment>
<evidence type="ECO:0000313" key="1">
    <source>
        <dbReference type="EMBL" id="THJ37386.1"/>
    </source>
</evidence>
<protein>
    <submittedName>
        <fullName evidence="1">Uncharacterized protein</fullName>
    </submittedName>
</protein>
<proteinExistence type="predicted"/>
<dbReference type="EMBL" id="SSXH01000864">
    <property type="protein sequence ID" value="THJ37386.1"/>
    <property type="molecule type" value="Genomic_DNA"/>
</dbReference>
<keyword evidence="2" id="KW-1185">Reference proteome</keyword>
<sequence>MTSTRCWVPEPIPVAKVSPLLLNLAPTWAAYRTLTGLRLVHFLTDEGTEGIKVPTIGNRWPLDPITIREQIRRRT</sequence>
<dbReference type="Proteomes" id="UP000305282">
    <property type="component" value="Unassembled WGS sequence"/>
</dbReference>